<dbReference type="STRING" id="521013.SAMN04488567_2729"/>
<accession>A0A1G7G581</accession>
<comment type="subcellular location">
    <subcellularLocation>
        <location evidence="1">Cell membrane</location>
        <topology evidence="1">Multi-pass membrane protein</topology>
    </subcellularLocation>
</comment>
<proteinExistence type="predicted"/>
<reference evidence="9" key="1">
    <citation type="submission" date="2016-10" db="EMBL/GenBank/DDBJ databases">
        <authorList>
            <person name="Varghese N."/>
            <person name="Submissions S."/>
        </authorList>
    </citation>
    <scope>NUCLEOTIDE SEQUENCE [LARGE SCALE GENOMIC DNA]</scope>
    <source>
        <strain evidence="9">DSM 21424</strain>
    </source>
</reference>
<sequence length="59" mass="6614">MRILGFIVFLLDLYAIWNVITSSASTGKKVLWTLGILILPLLGLIAWYVWGPRGRGARI</sequence>
<dbReference type="EMBL" id="FNAT01000004">
    <property type="protein sequence ID" value="SDE83314.1"/>
    <property type="molecule type" value="Genomic_DNA"/>
</dbReference>
<dbReference type="OrthoDB" id="8455471at2"/>
<evidence type="ECO:0000256" key="2">
    <source>
        <dbReference type="ARBA" id="ARBA00022475"/>
    </source>
</evidence>
<gene>
    <name evidence="8" type="ORF">SAMN04488567_2729</name>
</gene>
<protein>
    <submittedName>
        <fullName evidence="8">Phospholipase_D-nuclease N-terminal</fullName>
    </submittedName>
</protein>
<dbReference type="GO" id="GO:0005886">
    <property type="term" value="C:plasma membrane"/>
    <property type="evidence" value="ECO:0007669"/>
    <property type="project" value="UniProtKB-SubCell"/>
</dbReference>
<evidence type="ECO:0000256" key="5">
    <source>
        <dbReference type="ARBA" id="ARBA00023136"/>
    </source>
</evidence>
<dbReference type="RefSeq" id="WP_090112840.1">
    <property type="nucleotide sequence ID" value="NZ_FNAT01000004.1"/>
</dbReference>
<evidence type="ECO:0000256" key="3">
    <source>
        <dbReference type="ARBA" id="ARBA00022692"/>
    </source>
</evidence>
<feature type="domain" description="Cardiolipin synthase N-terminal" evidence="7">
    <location>
        <begin position="11"/>
        <end position="52"/>
    </location>
</feature>
<name>A0A1G7G581_9RHOB</name>
<evidence type="ECO:0000259" key="7">
    <source>
        <dbReference type="Pfam" id="PF13396"/>
    </source>
</evidence>
<dbReference type="Proteomes" id="UP000198922">
    <property type="component" value="Unassembled WGS sequence"/>
</dbReference>
<dbReference type="InterPro" id="IPR027379">
    <property type="entry name" value="CLS_N"/>
</dbReference>
<dbReference type="AlphaFoldDB" id="A0A1G7G581"/>
<keyword evidence="4 6" id="KW-1133">Transmembrane helix</keyword>
<keyword evidence="3 6" id="KW-0812">Transmembrane</keyword>
<evidence type="ECO:0000313" key="8">
    <source>
        <dbReference type="EMBL" id="SDE83314.1"/>
    </source>
</evidence>
<evidence type="ECO:0000256" key="6">
    <source>
        <dbReference type="SAM" id="Phobius"/>
    </source>
</evidence>
<keyword evidence="9" id="KW-1185">Reference proteome</keyword>
<dbReference type="Pfam" id="PF13396">
    <property type="entry name" value="PLDc_N"/>
    <property type="match status" value="1"/>
</dbReference>
<evidence type="ECO:0000313" key="9">
    <source>
        <dbReference type="Proteomes" id="UP000198922"/>
    </source>
</evidence>
<evidence type="ECO:0000256" key="1">
    <source>
        <dbReference type="ARBA" id="ARBA00004651"/>
    </source>
</evidence>
<organism evidence="8 9">
    <name type="scientific">Limimaricola pyoseonensis</name>
    <dbReference type="NCBI Taxonomy" id="521013"/>
    <lineage>
        <taxon>Bacteria</taxon>
        <taxon>Pseudomonadati</taxon>
        <taxon>Pseudomonadota</taxon>
        <taxon>Alphaproteobacteria</taxon>
        <taxon>Rhodobacterales</taxon>
        <taxon>Paracoccaceae</taxon>
        <taxon>Limimaricola</taxon>
    </lineage>
</organism>
<feature type="transmembrane region" description="Helical" evidence="6">
    <location>
        <begin position="31"/>
        <end position="50"/>
    </location>
</feature>
<keyword evidence="5 6" id="KW-0472">Membrane</keyword>
<keyword evidence="2" id="KW-1003">Cell membrane</keyword>
<evidence type="ECO:0000256" key="4">
    <source>
        <dbReference type="ARBA" id="ARBA00022989"/>
    </source>
</evidence>